<gene>
    <name evidence="1" type="ORF">QFC22_004542</name>
</gene>
<organism evidence="1 2">
    <name type="scientific">Naganishia vaughanmartiniae</name>
    <dbReference type="NCBI Taxonomy" id="1424756"/>
    <lineage>
        <taxon>Eukaryota</taxon>
        <taxon>Fungi</taxon>
        <taxon>Dikarya</taxon>
        <taxon>Basidiomycota</taxon>
        <taxon>Agaricomycotina</taxon>
        <taxon>Tremellomycetes</taxon>
        <taxon>Filobasidiales</taxon>
        <taxon>Filobasidiaceae</taxon>
        <taxon>Naganishia</taxon>
    </lineage>
</organism>
<evidence type="ECO:0000313" key="2">
    <source>
        <dbReference type="Proteomes" id="UP001243375"/>
    </source>
</evidence>
<accession>A0ACC2WZY3</accession>
<proteinExistence type="predicted"/>
<dbReference type="EMBL" id="JASBWU010000013">
    <property type="protein sequence ID" value="KAJ9116885.1"/>
    <property type="molecule type" value="Genomic_DNA"/>
</dbReference>
<protein>
    <submittedName>
        <fullName evidence="1">Uncharacterized protein</fullName>
    </submittedName>
</protein>
<sequence length="101" mass="11040">MATSSSSSHTITYAPTAHPTNGVHDSLRHGLVSSTSASSVQPGSTHALQARLEQWSETQEKLKLGMQRATFGLGLPLRCMMEKKIVMEVSRRRTRSEATSE</sequence>
<name>A0ACC2WZY3_9TREE</name>
<keyword evidence="2" id="KW-1185">Reference proteome</keyword>
<comment type="caution">
    <text evidence="1">The sequence shown here is derived from an EMBL/GenBank/DDBJ whole genome shotgun (WGS) entry which is preliminary data.</text>
</comment>
<evidence type="ECO:0000313" key="1">
    <source>
        <dbReference type="EMBL" id="KAJ9116885.1"/>
    </source>
</evidence>
<reference evidence="1" key="1">
    <citation type="submission" date="2023-04" db="EMBL/GenBank/DDBJ databases">
        <title>Draft Genome sequencing of Naganishia species isolated from polar environments using Oxford Nanopore Technology.</title>
        <authorList>
            <person name="Leo P."/>
            <person name="Venkateswaran K."/>
        </authorList>
    </citation>
    <scope>NUCLEOTIDE SEQUENCE</scope>
    <source>
        <strain evidence="1">MNA-CCFEE 5425</strain>
    </source>
</reference>
<dbReference type="Proteomes" id="UP001243375">
    <property type="component" value="Unassembled WGS sequence"/>
</dbReference>